<name>A0A0D0I3Q5_9BACT</name>
<feature type="region of interest" description="Disordered" evidence="1">
    <location>
        <begin position="121"/>
        <end position="143"/>
    </location>
</feature>
<reference evidence="3 4" key="1">
    <citation type="submission" date="2015-01" db="EMBL/GenBank/DDBJ databases">
        <title>Comparative genomics of non-oral Prevotella species.</title>
        <authorList>
            <person name="Accetto T."/>
            <person name="Nograsek B."/>
            <person name="Avgustin G."/>
        </authorList>
    </citation>
    <scope>NUCLEOTIDE SEQUENCE [LARGE SCALE GENOMIC DNA]</scope>
    <source>
        <strain evidence="3 4">P5-119</strain>
    </source>
</reference>
<keyword evidence="2" id="KW-0812">Transmembrane</keyword>
<accession>A0A0D0I3Q5</accession>
<evidence type="ECO:0000313" key="4">
    <source>
        <dbReference type="Proteomes" id="UP000032046"/>
    </source>
</evidence>
<organism evidence="3 4">
    <name type="scientific">Prevotella pectinovora</name>
    <dbReference type="NCBI Taxonomy" id="1602169"/>
    <lineage>
        <taxon>Bacteria</taxon>
        <taxon>Pseudomonadati</taxon>
        <taxon>Bacteroidota</taxon>
        <taxon>Bacteroidia</taxon>
        <taxon>Bacteroidales</taxon>
        <taxon>Prevotellaceae</taxon>
        <taxon>Prevotella</taxon>
    </lineage>
</organism>
<dbReference type="Proteomes" id="UP000032046">
    <property type="component" value="Unassembled WGS sequence"/>
</dbReference>
<evidence type="ECO:0000256" key="2">
    <source>
        <dbReference type="SAM" id="Phobius"/>
    </source>
</evidence>
<keyword evidence="4" id="KW-1185">Reference proteome</keyword>
<evidence type="ECO:0000256" key="1">
    <source>
        <dbReference type="SAM" id="MobiDB-lite"/>
    </source>
</evidence>
<feature type="transmembrane region" description="Helical" evidence="2">
    <location>
        <begin position="58"/>
        <end position="76"/>
    </location>
</feature>
<feature type="compositionally biased region" description="Polar residues" evidence="1">
    <location>
        <begin position="121"/>
        <end position="135"/>
    </location>
</feature>
<sequence length="143" mass="16806">MGGWKKFIMGDKMPDKDDPQYKEQYERDVDAGRRFARWSKLDKFAAKVQDFANKHTKAFLIIVFGFIIFSFGMNIYRMGRVWNQTGKPRSAVEQQDEMIKNRHRRVRKAISSAHCMPSSINREFQESVTQNNKDNGYTDAKED</sequence>
<gene>
    <name evidence="3" type="ORF">ST44_10165</name>
</gene>
<dbReference type="EMBL" id="JXQK01000075">
    <property type="protein sequence ID" value="KIP60813.1"/>
    <property type="molecule type" value="Genomic_DNA"/>
</dbReference>
<comment type="caution">
    <text evidence="3">The sequence shown here is derived from an EMBL/GenBank/DDBJ whole genome shotgun (WGS) entry which is preliminary data.</text>
</comment>
<evidence type="ECO:0000313" key="3">
    <source>
        <dbReference type="EMBL" id="KIP60813.1"/>
    </source>
</evidence>
<dbReference type="RefSeq" id="WP_042519804.1">
    <property type="nucleotide sequence ID" value="NZ_JXQI01000007.1"/>
</dbReference>
<keyword evidence="2" id="KW-0472">Membrane</keyword>
<dbReference type="STRING" id="1602171.ST44_10165"/>
<keyword evidence="2" id="KW-1133">Transmembrane helix</keyword>
<proteinExistence type="predicted"/>
<protein>
    <submittedName>
        <fullName evidence="3">Uncharacterized protein</fullName>
    </submittedName>
</protein>
<dbReference type="AlphaFoldDB" id="A0A0D0I3Q5"/>